<name>A0A098G609_9GAMM</name>
<organism evidence="1 2">
    <name type="scientific">Legionella fallonii LLAP-10</name>
    <dbReference type="NCBI Taxonomy" id="1212491"/>
    <lineage>
        <taxon>Bacteria</taxon>
        <taxon>Pseudomonadati</taxon>
        <taxon>Pseudomonadota</taxon>
        <taxon>Gammaproteobacteria</taxon>
        <taxon>Legionellales</taxon>
        <taxon>Legionellaceae</taxon>
        <taxon>Legionella</taxon>
    </lineage>
</organism>
<gene>
    <name evidence="1" type="ORF">LFA_2573</name>
</gene>
<dbReference type="KEGG" id="lfa:LFA_2573"/>
<keyword evidence="2" id="KW-1185">Reference proteome</keyword>
<dbReference type="InterPro" id="IPR032675">
    <property type="entry name" value="LRR_dom_sf"/>
</dbReference>
<evidence type="ECO:0000313" key="2">
    <source>
        <dbReference type="Proteomes" id="UP000032430"/>
    </source>
</evidence>
<evidence type="ECO:0000313" key="1">
    <source>
        <dbReference type="EMBL" id="CEG57943.1"/>
    </source>
</evidence>
<dbReference type="SUPFAM" id="SSF52047">
    <property type="entry name" value="RNI-like"/>
    <property type="match status" value="1"/>
</dbReference>
<protein>
    <submittedName>
        <fullName evidence="1">Uncharacterized protein</fullName>
    </submittedName>
</protein>
<dbReference type="Proteomes" id="UP000032430">
    <property type="component" value="Chromosome I"/>
</dbReference>
<accession>A0A098G609</accession>
<dbReference type="HOGENOM" id="CLU_808434_0_0_6"/>
<proteinExistence type="predicted"/>
<dbReference type="Gene3D" id="3.80.10.10">
    <property type="entry name" value="Ribonuclease Inhibitor"/>
    <property type="match status" value="1"/>
</dbReference>
<dbReference type="OrthoDB" id="5653280at2"/>
<dbReference type="AlphaFoldDB" id="A0A098G609"/>
<dbReference type="EMBL" id="LN614827">
    <property type="protein sequence ID" value="CEG57943.1"/>
    <property type="molecule type" value="Genomic_DNA"/>
</dbReference>
<dbReference type="RefSeq" id="WP_045096351.1">
    <property type="nucleotide sequence ID" value="NZ_LN614827.1"/>
</dbReference>
<sequence length="343" mass="38209">MAESIKNLSINLNIHAIEEFLHLAQTKGMKRKAALDELIFYFMNHLNNNMLLLNSSEKAVTDIKEICDAKDFTTHSNFLAALTIVCYQSVSYVNLRHITEHDYCPAQIVAAFHHELLNLPNHPIIFKAYLNQLAQIPNEKRAVFLFCIKTFVPEMLIVGNFSSNEELSVLSSLINACSIPTSFTFSDCNQEKMSPEGIDVFLSCIAKAERLVLDEINMNAWTVEFFLRFVQAVKANNALHSLSLANTQLNKCCMDSVKFNAILELITLPQITEVNLQANNLDSLPQATFKILKKTIIHAGVKPLGLELTIEKKGTAGNNGLFAQSVTGIDLLQGTMSEYGIAP</sequence>
<reference evidence="2" key="1">
    <citation type="submission" date="2014-09" db="EMBL/GenBank/DDBJ databases">
        <authorList>
            <person name="Gomez-Valero L."/>
        </authorList>
    </citation>
    <scope>NUCLEOTIDE SEQUENCE [LARGE SCALE GENOMIC DNA]</scope>
    <source>
        <strain evidence="2">ATCC700992</strain>
    </source>
</reference>